<feature type="repeat" description="NHL" evidence="2">
    <location>
        <begin position="262"/>
        <end position="305"/>
    </location>
</feature>
<dbReference type="InterPro" id="IPR050952">
    <property type="entry name" value="TRIM-NHL_E3_ligases"/>
</dbReference>
<accession>A0A6S6XXY0</accession>
<evidence type="ECO:0000256" key="2">
    <source>
        <dbReference type="PROSITE-ProRule" id="PRU00504"/>
    </source>
</evidence>
<evidence type="ECO:0000256" key="1">
    <source>
        <dbReference type="ARBA" id="ARBA00022737"/>
    </source>
</evidence>
<keyword evidence="4" id="KW-1185">Reference proteome</keyword>
<dbReference type="GO" id="GO:0008270">
    <property type="term" value="F:zinc ion binding"/>
    <property type="evidence" value="ECO:0007669"/>
    <property type="project" value="UniProtKB-KW"/>
</dbReference>
<organism evidence="3 4">
    <name type="scientific">Denitratisoma oestradiolicum</name>
    <dbReference type="NCBI Taxonomy" id="311182"/>
    <lineage>
        <taxon>Bacteria</taxon>
        <taxon>Pseudomonadati</taxon>
        <taxon>Pseudomonadota</taxon>
        <taxon>Betaproteobacteria</taxon>
        <taxon>Nitrosomonadales</taxon>
        <taxon>Sterolibacteriaceae</taxon>
        <taxon>Denitratisoma</taxon>
    </lineage>
</organism>
<proteinExistence type="predicted"/>
<dbReference type="RefSeq" id="WP_197970494.1">
    <property type="nucleotide sequence ID" value="NZ_LR778301.1"/>
</dbReference>
<dbReference type="Pfam" id="PF01436">
    <property type="entry name" value="NHL"/>
    <property type="match status" value="1"/>
</dbReference>
<sequence>MKSLLVLLVLLLVGCAGTTEKAVLRINLDEAPQTVPRMFPPQSNDDIPRYIYAGQLLGESNFVYPERHDSALVSALRWLVGLGQADDEPNVLQRPLAGVVDDSGRILVTDVSRQAVLVFDPGKGELMAWDKAVGMQSFVSPVGIALGRDGVVYVADAELGLIARLDREGRSLGALGKGMLQRPTGLVYDLVRHRLYVADTYAHHIKIFEEDGSLVGEIGERGDHPLEFNYPTYLALHNDALYVSDTMNARVQVISLATGDYIRSIGQRGMSVGDLVRPKGVAVDNEGNVYIVESYWDHLLVFNQKGDFLMPIGGGAGQQVGQYYLPSGVWVDARNRVFLSDTFNGRVAVFQYLGGGGEHE</sequence>
<dbReference type="AlphaFoldDB" id="A0A6S6XXY0"/>
<dbReference type="Proteomes" id="UP000515733">
    <property type="component" value="Chromosome"/>
</dbReference>
<name>A0A6S6XXY0_9PROT</name>
<dbReference type="Gene3D" id="2.120.10.30">
    <property type="entry name" value="TolB, C-terminal domain"/>
    <property type="match status" value="1"/>
</dbReference>
<dbReference type="PROSITE" id="PS51125">
    <property type="entry name" value="NHL"/>
    <property type="match status" value="1"/>
</dbReference>
<evidence type="ECO:0008006" key="5">
    <source>
        <dbReference type="Google" id="ProtNLM"/>
    </source>
</evidence>
<dbReference type="PROSITE" id="PS51257">
    <property type="entry name" value="PROKAR_LIPOPROTEIN"/>
    <property type="match status" value="1"/>
</dbReference>
<gene>
    <name evidence="3" type="ORF">DENOEST_0554</name>
</gene>
<dbReference type="PANTHER" id="PTHR24104:SF25">
    <property type="entry name" value="PROTEIN LIN-41"/>
    <property type="match status" value="1"/>
</dbReference>
<reference evidence="3 4" key="1">
    <citation type="submission" date="2020-03" db="EMBL/GenBank/DDBJ databases">
        <authorList>
            <consortium name="Genoscope - CEA"/>
            <person name="William W."/>
        </authorList>
    </citation>
    <scope>NUCLEOTIDE SEQUENCE [LARGE SCALE GENOMIC DNA]</scope>
    <source>
        <strain evidence="4">DSM 16959</strain>
    </source>
</reference>
<dbReference type="PANTHER" id="PTHR24104">
    <property type="entry name" value="E3 UBIQUITIN-PROTEIN LIGASE NHLRC1-RELATED"/>
    <property type="match status" value="1"/>
</dbReference>
<dbReference type="InterPro" id="IPR011042">
    <property type="entry name" value="6-blade_b-propeller_TolB-like"/>
</dbReference>
<protein>
    <recommendedName>
        <fullName evidence="5">6-bladed beta-propeller</fullName>
    </recommendedName>
</protein>
<dbReference type="Gene3D" id="2.40.10.500">
    <property type="match status" value="1"/>
</dbReference>
<evidence type="ECO:0000313" key="3">
    <source>
        <dbReference type="EMBL" id="CAB1367719.1"/>
    </source>
</evidence>
<evidence type="ECO:0000313" key="4">
    <source>
        <dbReference type="Proteomes" id="UP000515733"/>
    </source>
</evidence>
<dbReference type="SUPFAM" id="SSF101898">
    <property type="entry name" value="NHL repeat"/>
    <property type="match status" value="1"/>
</dbReference>
<keyword evidence="1" id="KW-0677">Repeat</keyword>
<dbReference type="EMBL" id="LR778301">
    <property type="protein sequence ID" value="CAB1367719.1"/>
    <property type="molecule type" value="Genomic_DNA"/>
</dbReference>
<dbReference type="KEGG" id="doe:DENOEST_0554"/>
<dbReference type="InterPro" id="IPR001258">
    <property type="entry name" value="NHL_repeat"/>
</dbReference>